<organism evidence="1 2">
    <name type="scientific">Cyanidiococcus yangmingshanensis</name>
    <dbReference type="NCBI Taxonomy" id="2690220"/>
    <lineage>
        <taxon>Eukaryota</taxon>
        <taxon>Rhodophyta</taxon>
        <taxon>Bangiophyceae</taxon>
        <taxon>Cyanidiales</taxon>
        <taxon>Cyanidiaceae</taxon>
        <taxon>Cyanidiococcus</taxon>
    </lineage>
</organism>
<gene>
    <name evidence="1" type="ORF">F1559_003466</name>
</gene>
<accession>A0A7J7IN14</accession>
<protein>
    <submittedName>
        <fullName evidence="1">Uncharacterized protein</fullName>
    </submittedName>
</protein>
<keyword evidence="2" id="KW-1185">Reference proteome</keyword>
<dbReference type="EMBL" id="VWRR01000003">
    <property type="protein sequence ID" value="KAF6004506.1"/>
    <property type="molecule type" value="Genomic_DNA"/>
</dbReference>
<evidence type="ECO:0000313" key="1">
    <source>
        <dbReference type="EMBL" id="KAF6004506.1"/>
    </source>
</evidence>
<comment type="caution">
    <text evidence="1">The sequence shown here is derived from an EMBL/GenBank/DDBJ whole genome shotgun (WGS) entry which is preliminary data.</text>
</comment>
<dbReference type="SUPFAM" id="SSF52540">
    <property type="entry name" value="P-loop containing nucleoside triphosphate hydrolases"/>
    <property type="match status" value="1"/>
</dbReference>
<dbReference type="InterPro" id="IPR027417">
    <property type="entry name" value="P-loop_NTPase"/>
</dbReference>
<dbReference type="Proteomes" id="UP000530660">
    <property type="component" value="Unassembled WGS sequence"/>
</dbReference>
<dbReference type="AlphaFoldDB" id="A0A7J7IN14"/>
<dbReference type="OrthoDB" id="10420209at2759"/>
<proteinExistence type="predicted"/>
<sequence length="373" mass="40837">MTHAGRDRDWLKPALPVGVALCGRPLLDGERLSRSALFLGSEDAVYTCDGDSSSVMDHLSGYRIEFDGAFVLGYQDSPSQLYFDAAFRSSITSPHKAEGAAHNSVWSIQDAILAAIEGLTDVCIFTYGGNGTGKTYLLRRLMLLAAQDIQRQALSSQAVISLHATDYSYEDEDIEVARSFYASDCVEADQLPSLLWSEFRRREQYEAAGNSSHQVWRLVLESGTRITFADTQGASRIVPDGGVCRPDLTIFSFEQAVMHAVEHAECTEFTRSIAAGLGGNAIGIALCCFGQTAFHRFHENARTFGIAQGLMRLINRIPVEPPLERKQVAMEGCSATESPQNISLLAELSALQQKAIQDRSSQGMSQPSITFYD</sequence>
<evidence type="ECO:0000313" key="2">
    <source>
        <dbReference type="Proteomes" id="UP000530660"/>
    </source>
</evidence>
<name>A0A7J7IN14_9RHOD</name>
<reference evidence="1 2" key="1">
    <citation type="journal article" date="2020" name="J. Phycol.">
        <title>Comparative genome analysis reveals Cyanidiococcus gen. nov., a new extremophilic red algal genus sister to Cyanidioschyzon (Cyanidioschyzonaceae, Rhodophyta).</title>
        <authorList>
            <person name="Liu S.-L."/>
            <person name="Chiang Y.-R."/>
            <person name="Yoon H.S."/>
            <person name="Fu H.-Y."/>
        </authorList>
    </citation>
    <scope>NUCLEOTIDE SEQUENCE [LARGE SCALE GENOMIC DNA]</scope>
    <source>
        <strain evidence="1 2">THAL066</strain>
    </source>
</reference>